<sequence length="180" mass="20719">MTLVRKGGAIRCSKKGNDDNILQTVVEIKTSTGWIKILVINVYVPQERELKQLTLVNVINLLNVEKNKRCYKEIIVMGDMNVKDSTLKEKLVAGGLNPLINYNRVLGTRILSNGSVSKRRIDTIFRVLIQDSEKITISRRWSVGDHLLLRRKIILPSPIADDTFTYNRKRWKSSCRREIK</sequence>
<dbReference type="EMBL" id="ACOL01003324">
    <property type="protein sequence ID" value="EEQ81163.1"/>
    <property type="molecule type" value="Genomic_DNA"/>
</dbReference>
<organism evidence="1 2">
    <name type="scientific">Vairimorpha ceranae (strain BRL01)</name>
    <name type="common">Microsporidian parasite</name>
    <name type="synonym">Nosema ceranae</name>
    <dbReference type="NCBI Taxonomy" id="578460"/>
    <lineage>
        <taxon>Eukaryota</taxon>
        <taxon>Fungi</taxon>
        <taxon>Fungi incertae sedis</taxon>
        <taxon>Microsporidia</taxon>
        <taxon>Nosematidae</taxon>
        <taxon>Vairimorpha</taxon>
    </lineage>
</organism>
<protein>
    <recommendedName>
        <fullName evidence="3">Endonuclease/exonuclease/phosphatase domain-containing protein</fullName>
    </recommendedName>
</protein>
<dbReference type="VEuPathDB" id="MicrosporidiaDB:NCER_102600"/>
<gene>
    <name evidence="1" type="ORF">NCER_102600</name>
</gene>
<dbReference type="KEGG" id="nce:NCER_102600"/>
<reference evidence="1 2" key="1">
    <citation type="journal article" date="2009" name="PLoS Pathog.">
        <title>Genomic analyses of the microsporidian Nosema ceranae, an emergent pathogen of honey bees.</title>
        <authorList>
            <person name="Cornman R.S."/>
            <person name="Chen Y.P."/>
            <person name="Schatz M.C."/>
            <person name="Street C."/>
            <person name="Zhao Y."/>
            <person name="Desany B."/>
            <person name="Egholm M."/>
            <person name="Hutchison S."/>
            <person name="Pettis J.S."/>
            <person name="Lipkin W.I."/>
            <person name="Evans J.D."/>
        </authorList>
    </citation>
    <scope>NUCLEOTIDE SEQUENCE [LARGE SCALE GENOMIC DNA]</scope>
    <source>
        <strain evidence="1 2">BRL01</strain>
    </source>
</reference>
<dbReference type="SUPFAM" id="SSF56219">
    <property type="entry name" value="DNase I-like"/>
    <property type="match status" value="1"/>
</dbReference>
<name>C4VC89_VAIC1</name>
<comment type="caution">
    <text evidence="1">The sequence shown here is derived from an EMBL/GenBank/DDBJ whole genome shotgun (WGS) entry which is preliminary data.</text>
</comment>
<dbReference type="Gene3D" id="3.60.10.10">
    <property type="entry name" value="Endonuclease/exonuclease/phosphatase"/>
    <property type="match status" value="1"/>
</dbReference>
<evidence type="ECO:0008006" key="3">
    <source>
        <dbReference type="Google" id="ProtNLM"/>
    </source>
</evidence>
<accession>C4VC89</accession>
<proteinExistence type="predicted"/>
<evidence type="ECO:0000313" key="2">
    <source>
        <dbReference type="Proteomes" id="UP000009082"/>
    </source>
</evidence>
<dbReference type="Proteomes" id="UP000009082">
    <property type="component" value="Unassembled WGS sequence"/>
</dbReference>
<dbReference type="AlphaFoldDB" id="C4VC89"/>
<dbReference type="HOGENOM" id="CLU_1496662_0_0_1"/>
<dbReference type="InParanoid" id="C4VC89"/>
<evidence type="ECO:0000313" key="1">
    <source>
        <dbReference type="EMBL" id="EEQ81163.1"/>
    </source>
</evidence>
<dbReference type="InterPro" id="IPR036691">
    <property type="entry name" value="Endo/exonu/phosph_ase_sf"/>
</dbReference>